<dbReference type="RefSeq" id="XP_010466662.1">
    <property type="nucleotide sequence ID" value="XM_010468360.1"/>
</dbReference>
<evidence type="ECO:0000259" key="1">
    <source>
        <dbReference type="Pfam" id="PF13952"/>
    </source>
</evidence>
<dbReference type="InterPro" id="IPR025452">
    <property type="entry name" value="DUF4218"/>
</dbReference>
<keyword evidence="3" id="KW-1185">Reference proteome</keyword>
<dbReference type="PANTHER" id="PTHR48258:SF3">
    <property type="entry name" value="FK506-BINDING PROTEIN 4-LIKE ISOFORM X1"/>
    <property type="match status" value="1"/>
</dbReference>
<dbReference type="RefSeq" id="XP_010466661.1">
    <property type="nucleotide sequence ID" value="XM_010468359.1"/>
</dbReference>
<dbReference type="Proteomes" id="UP000694864">
    <property type="component" value="Chromosome 15"/>
</dbReference>
<sequence>MYPFERYMKTLKAYVKNYARPEACMAEGYLAGECIAFCTEFLHNSLPDQEPVNRNEDIETDERVLEGRPLNKATEVILTEREREIAHQYVLMNMAMMDPYIDMHLEELQAVDVRCLKNETLLWKLHNKRFAKWVKEKIPTNSKDHSTKLRWLAFGPRHIAQTYKGYIINGNRFDTEDVKRKTQNSGVTYEAFSMCRSSARDNRHQADIVSYYGVIKEIILLDYHMFQIPIFKCIWANKGKGVKEEDGFTLVNLHLSQSAYLKYPYILASQAKQVFYSREDEMSQWYVVMRVPPRGYHELETEEEIDTPLSVQPIEELGNDDENFCVRADCEGVLVME</sequence>
<evidence type="ECO:0000313" key="4">
    <source>
        <dbReference type="RefSeq" id="XP_010466661.1"/>
    </source>
</evidence>
<dbReference type="Pfam" id="PF13960">
    <property type="entry name" value="DUF4218"/>
    <property type="match status" value="1"/>
</dbReference>
<protein>
    <submittedName>
        <fullName evidence="4 5">Uncharacterized protein LOC104746827 isoform X1</fullName>
    </submittedName>
</protein>
<dbReference type="Pfam" id="PF13952">
    <property type="entry name" value="DUF4216"/>
    <property type="match status" value="1"/>
</dbReference>
<organism evidence="3 5">
    <name type="scientific">Camelina sativa</name>
    <name type="common">False flax</name>
    <name type="synonym">Myagrum sativum</name>
    <dbReference type="NCBI Taxonomy" id="90675"/>
    <lineage>
        <taxon>Eukaryota</taxon>
        <taxon>Viridiplantae</taxon>
        <taxon>Streptophyta</taxon>
        <taxon>Embryophyta</taxon>
        <taxon>Tracheophyta</taxon>
        <taxon>Spermatophyta</taxon>
        <taxon>Magnoliopsida</taxon>
        <taxon>eudicotyledons</taxon>
        <taxon>Gunneridae</taxon>
        <taxon>Pentapetalae</taxon>
        <taxon>rosids</taxon>
        <taxon>malvids</taxon>
        <taxon>Brassicales</taxon>
        <taxon>Brassicaceae</taxon>
        <taxon>Camelineae</taxon>
        <taxon>Camelina</taxon>
    </lineage>
</organism>
<dbReference type="GeneID" id="104746827"/>
<reference evidence="3" key="1">
    <citation type="journal article" date="1997" name="Nucleic Acids Res.">
        <title>tRNAscan-SE: a program for improved detection of transfer RNA genes in genomic sequence.</title>
        <authorList>
            <person name="Lowe T.M."/>
            <person name="Eddy S.R."/>
        </authorList>
    </citation>
    <scope>NUCLEOTIDE SEQUENCE [LARGE SCALE GENOMIC DNA]</scope>
    <source>
        <strain evidence="3">r\DH55</strain>
    </source>
</reference>
<evidence type="ECO:0000313" key="5">
    <source>
        <dbReference type="RefSeq" id="XP_010466662.1"/>
    </source>
</evidence>
<name>A0ABM0W766_CAMSA</name>
<evidence type="ECO:0000313" key="3">
    <source>
        <dbReference type="Proteomes" id="UP000694864"/>
    </source>
</evidence>
<gene>
    <name evidence="4 5" type="primary">LOC104746827</name>
</gene>
<evidence type="ECO:0000259" key="2">
    <source>
        <dbReference type="Pfam" id="PF13960"/>
    </source>
</evidence>
<reference evidence="4 5" key="3">
    <citation type="submission" date="2025-05" db="UniProtKB">
        <authorList>
            <consortium name="RefSeq"/>
        </authorList>
    </citation>
    <scope>IDENTIFICATION</scope>
    <source>
        <tissue evidence="4 5">Leaf</tissue>
    </source>
</reference>
<feature type="domain" description="DUF4216" evidence="1">
    <location>
        <begin position="221"/>
        <end position="288"/>
    </location>
</feature>
<accession>A0ABM0W766</accession>
<dbReference type="InterPro" id="IPR025312">
    <property type="entry name" value="DUF4216"/>
</dbReference>
<reference evidence="3" key="2">
    <citation type="journal article" date="2014" name="Nat. Commun.">
        <title>The emerging biofuel crop Camelina sativa retains a highly undifferentiated hexaploid genome structure.</title>
        <authorList>
            <person name="Kagale S."/>
            <person name="Koh C."/>
            <person name="Nixon J."/>
            <person name="Bollina V."/>
            <person name="Clarke W.E."/>
            <person name="Tuteja R."/>
            <person name="Spillane C."/>
            <person name="Robinson S.J."/>
            <person name="Links M.G."/>
            <person name="Clarke C."/>
            <person name="Higgins E.E."/>
            <person name="Huebert T."/>
            <person name="Sharpe A.G."/>
            <person name="Parkin I.A."/>
        </authorList>
    </citation>
    <scope>NUCLEOTIDE SEQUENCE [LARGE SCALE GENOMIC DNA]</scope>
    <source>
        <strain evidence="3">r\DH55</strain>
    </source>
</reference>
<proteinExistence type="predicted"/>
<dbReference type="PANTHER" id="PTHR48258">
    <property type="entry name" value="DUF4218 DOMAIN-CONTAINING PROTEIN-RELATED"/>
    <property type="match status" value="1"/>
</dbReference>
<feature type="domain" description="DUF4218" evidence="2">
    <location>
        <begin position="1"/>
        <end position="45"/>
    </location>
</feature>